<dbReference type="GO" id="GO:0005524">
    <property type="term" value="F:ATP binding"/>
    <property type="evidence" value="ECO:0007669"/>
    <property type="project" value="UniProtKB-KW"/>
</dbReference>
<feature type="compositionally biased region" description="Acidic residues" evidence="8">
    <location>
        <begin position="832"/>
        <end position="843"/>
    </location>
</feature>
<keyword evidence="5 11" id="KW-0347">Helicase</keyword>
<feature type="compositionally biased region" description="Basic and acidic residues" evidence="8">
    <location>
        <begin position="422"/>
        <end position="454"/>
    </location>
</feature>
<dbReference type="GO" id="GO:0003724">
    <property type="term" value="F:RNA helicase activity"/>
    <property type="evidence" value="ECO:0007669"/>
    <property type="project" value="UniProtKB-EC"/>
</dbReference>
<dbReference type="EC" id="3.6.4.13" evidence="2"/>
<comment type="catalytic activity">
    <reaction evidence="7">
        <text>ATP + H2O = ADP + phosphate + H(+)</text>
        <dbReference type="Rhea" id="RHEA:13065"/>
        <dbReference type="ChEBI" id="CHEBI:15377"/>
        <dbReference type="ChEBI" id="CHEBI:15378"/>
        <dbReference type="ChEBI" id="CHEBI:30616"/>
        <dbReference type="ChEBI" id="CHEBI:43474"/>
        <dbReference type="ChEBI" id="CHEBI:456216"/>
        <dbReference type="EC" id="3.6.4.13"/>
    </reaction>
</comment>
<feature type="region of interest" description="Disordered" evidence="8">
    <location>
        <begin position="37"/>
        <end position="189"/>
    </location>
</feature>
<evidence type="ECO:0000313" key="12">
    <source>
        <dbReference type="Proteomes" id="UP001153069"/>
    </source>
</evidence>
<feature type="region of interest" description="Disordered" evidence="8">
    <location>
        <begin position="1091"/>
        <end position="1119"/>
    </location>
</feature>
<feature type="compositionally biased region" description="Basic residues" evidence="8">
    <location>
        <begin position="356"/>
        <end position="367"/>
    </location>
</feature>
<feature type="compositionally biased region" description="Basic and acidic residues" evidence="8">
    <location>
        <begin position="368"/>
        <end position="378"/>
    </location>
</feature>
<feature type="domain" description="Helicase C-terminal" evidence="10">
    <location>
        <begin position="833"/>
        <end position="994"/>
    </location>
</feature>
<dbReference type="SMART" id="SM00487">
    <property type="entry name" value="DEXDc"/>
    <property type="match status" value="1"/>
</dbReference>
<dbReference type="PANTHER" id="PTHR18934:SF99">
    <property type="entry name" value="ATP-DEPENDENT RNA HELICASE DHX37-RELATED"/>
    <property type="match status" value="1"/>
</dbReference>
<dbReference type="SMART" id="SM00847">
    <property type="entry name" value="HA2"/>
    <property type="match status" value="1"/>
</dbReference>
<accession>A0A9N8D4R7</accession>
<dbReference type="PROSITE" id="PS51194">
    <property type="entry name" value="HELICASE_CTER"/>
    <property type="match status" value="1"/>
</dbReference>
<keyword evidence="6" id="KW-0067">ATP-binding</keyword>
<evidence type="ECO:0000256" key="3">
    <source>
        <dbReference type="ARBA" id="ARBA00022741"/>
    </source>
</evidence>
<dbReference type="PROSITE" id="PS51192">
    <property type="entry name" value="HELICASE_ATP_BIND_1"/>
    <property type="match status" value="1"/>
</dbReference>
<proteinExistence type="inferred from homology"/>
<feature type="domain" description="Helicase ATP-binding" evidence="9">
    <location>
        <begin position="514"/>
        <end position="716"/>
    </location>
</feature>
<dbReference type="EMBL" id="CAICTM010000004">
    <property type="protein sequence ID" value="CAB9496357.1"/>
    <property type="molecule type" value="Genomic_DNA"/>
</dbReference>
<dbReference type="FunFam" id="3.40.50.300:FF:000637">
    <property type="entry name" value="ATP-dependent RNA helicase DHX37/DHR1"/>
    <property type="match status" value="1"/>
</dbReference>
<dbReference type="SMART" id="SM00490">
    <property type="entry name" value="HELICc"/>
    <property type="match status" value="1"/>
</dbReference>
<comment type="similarity">
    <text evidence="1">Belongs to the DEAD box helicase family. DEAH subfamily.</text>
</comment>
<dbReference type="InterPro" id="IPR001650">
    <property type="entry name" value="Helicase_C-like"/>
</dbReference>
<protein>
    <recommendedName>
        <fullName evidence="2">RNA helicase</fullName>
        <ecNumber evidence="2">3.6.4.13</ecNumber>
    </recommendedName>
</protein>
<dbReference type="InterPro" id="IPR011709">
    <property type="entry name" value="DEAD-box_helicase_OB_fold"/>
</dbReference>
<dbReference type="GO" id="GO:0003723">
    <property type="term" value="F:RNA binding"/>
    <property type="evidence" value="ECO:0007669"/>
    <property type="project" value="TreeGrafter"/>
</dbReference>
<feature type="compositionally biased region" description="Basic and acidic residues" evidence="8">
    <location>
        <begin position="164"/>
        <end position="180"/>
    </location>
</feature>
<feature type="compositionally biased region" description="Polar residues" evidence="8">
    <location>
        <begin position="385"/>
        <end position="405"/>
    </location>
</feature>
<feature type="region of interest" description="Disordered" evidence="8">
    <location>
        <begin position="282"/>
        <end position="405"/>
    </location>
</feature>
<feature type="compositionally biased region" description="Basic and acidic residues" evidence="8">
    <location>
        <begin position="294"/>
        <end position="327"/>
    </location>
</feature>
<feature type="compositionally biased region" description="Basic residues" evidence="8">
    <location>
        <begin position="136"/>
        <end position="145"/>
    </location>
</feature>
<gene>
    <name evidence="11" type="ORF">SEMRO_4_G003320.1</name>
</gene>
<keyword evidence="4" id="KW-0378">Hydrolase</keyword>
<dbReference type="GO" id="GO:0000462">
    <property type="term" value="P:maturation of SSU-rRNA from tricistronic rRNA transcript (SSU-rRNA, 5.8S rRNA, LSU-rRNA)"/>
    <property type="evidence" value="ECO:0007669"/>
    <property type="project" value="TreeGrafter"/>
</dbReference>
<evidence type="ECO:0000256" key="6">
    <source>
        <dbReference type="ARBA" id="ARBA00022840"/>
    </source>
</evidence>
<dbReference type="SUPFAM" id="SSF52540">
    <property type="entry name" value="P-loop containing nucleoside triphosphate hydrolases"/>
    <property type="match status" value="1"/>
</dbReference>
<dbReference type="Pfam" id="PF07717">
    <property type="entry name" value="OB_NTP_bind"/>
    <property type="match status" value="1"/>
</dbReference>
<organism evidence="11 12">
    <name type="scientific">Seminavis robusta</name>
    <dbReference type="NCBI Taxonomy" id="568900"/>
    <lineage>
        <taxon>Eukaryota</taxon>
        <taxon>Sar</taxon>
        <taxon>Stramenopiles</taxon>
        <taxon>Ochrophyta</taxon>
        <taxon>Bacillariophyta</taxon>
        <taxon>Bacillariophyceae</taxon>
        <taxon>Bacillariophycidae</taxon>
        <taxon>Naviculales</taxon>
        <taxon>Naviculaceae</taxon>
        <taxon>Seminavis</taxon>
    </lineage>
</organism>
<evidence type="ECO:0000256" key="7">
    <source>
        <dbReference type="ARBA" id="ARBA00047984"/>
    </source>
</evidence>
<keyword evidence="12" id="KW-1185">Reference proteome</keyword>
<evidence type="ECO:0000256" key="1">
    <source>
        <dbReference type="ARBA" id="ARBA00008792"/>
    </source>
</evidence>
<dbReference type="InterPro" id="IPR007502">
    <property type="entry name" value="Helicase-assoc_dom"/>
</dbReference>
<dbReference type="Gene3D" id="3.40.50.300">
    <property type="entry name" value="P-loop containing nucleotide triphosphate hydrolases"/>
    <property type="match status" value="2"/>
</dbReference>
<feature type="compositionally biased region" description="Basic and acidic residues" evidence="8">
    <location>
        <begin position="75"/>
        <end position="93"/>
    </location>
</feature>
<feature type="region of interest" description="Disordered" evidence="8">
    <location>
        <begin position="809"/>
        <end position="858"/>
    </location>
</feature>
<dbReference type="OrthoDB" id="10253254at2759"/>
<dbReference type="Pfam" id="PF21010">
    <property type="entry name" value="HA2_C"/>
    <property type="match status" value="1"/>
</dbReference>
<dbReference type="GO" id="GO:0016787">
    <property type="term" value="F:hydrolase activity"/>
    <property type="evidence" value="ECO:0007669"/>
    <property type="project" value="UniProtKB-KW"/>
</dbReference>
<dbReference type="InterPro" id="IPR027417">
    <property type="entry name" value="P-loop_NTPase"/>
</dbReference>
<dbReference type="GO" id="GO:0005730">
    <property type="term" value="C:nucleolus"/>
    <property type="evidence" value="ECO:0007669"/>
    <property type="project" value="TreeGrafter"/>
</dbReference>
<evidence type="ECO:0000313" key="11">
    <source>
        <dbReference type="EMBL" id="CAB9496357.1"/>
    </source>
</evidence>
<dbReference type="Proteomes" id="UP001153069">
    <property type="component" value="Unassembled WGS sequence"/>
</dbReference>
<evidence type="ECO:0000256" key="5">
    <source>
        <dbReference type="ARBA" id="ARBA00022806"/>
    </source>
</evidence>
<evidence type="ECO:0000259" key="10">
    <source>
        <dbReference type="PROSITE" id="PS51194"/>
    </source>
</evidence>
<feature type="region of interest" description="Disordered" evidence="8">
    <location>
        <begin position="548"/>
        <end position="567"/>
    </location>
</feature>
<evidence type="ECO:0000256" key="8">
    <source>
        <dbReference type="SAM" id="MobiDB-lite"/>
    </source>
</evidence>
<evidence type="ECO:0000256" key="2">
    <source>
        <dbReference type="ARBA" id="ARBA00012552"/>
    </source>
</evidence>
<dbReference type="Pfam" id="PF00271">
    <property type="entry name" value="Helicase_C"/>
    <property type="match status" value="1"/>
</dbReference>
<comment type="caution">
    <text evidence="11">The sequence shown here is derived from an EMBL/GenBank/DDBJ whole genome shotgun (WGS) entry which is preliminary data.</text>
</comment>
<feature type="compositionally biased region" description="Polar residues" evidence="8">
    <location>
        <begin position="107"/>
        <end position="124"/>
    </location>
</feature>
<dbReference type="InterPro" id="IPR014001">
    <property type="entry name" value="Helicase_ATP-bd"/>
</dbReference>
<dbReference type="CDD" id="cd18791">
    <property type="entry name" value="SF2_C_RHA"/>
    <property type="match status" value="1"/>
</dbReference>
<reference evidence="11" key="1">
    <citation type="submission" date="2020-06" db="EMBL/GenBank/DDBJ databases">
        <authorList>
            <consortium name="Plant Systems Biology data submission"/>
        </authorList>
    </citation>
    <scope>NUCLEOTIDE SEQUENCE</scope>
    <source>
        <strain evidence="11">D6</strain>
    </source>
</reference>
<sequence length="1430" mass="159649">MRRSKSNPAKYARNYRSISQRQMTAFDHLDEEQEMKRLQTVLKNSKNHLKQHNVGDDSSDDDDDIKQNKKRKLTSRQEKQPETNSKDNEKKNDDSDDEFERAKAMLKNSTAHIPSLDNKTTTLENGEPSKDAMILKPKKNRKRNRNQVAAIQAEDSITTSLPGQEKEKEKTKQGKHDAPANDKSNGTLNEVLLSEEFRAEHQNDNSVENPLVVFSKKKKKKTKQQKVVELTPQEIKDAKQLQKKTERKLKQLAIRATQKKKRAELYEKLQKSAISAEEFKLMDSSSTLGKRVSKKEQLKKLLQKERAGMKLTEEERDLLYRDRKPTDDNDSSSSSSSDEEDCDNNQPKTDEISRTVRQKKKKKKQKTQHQESDKKNQDAGDDSGDNNQNEKNNASAKPAESSNPAKSFAAQMMASLTSLKVSSEKQKEENDKKKEQEEAERQRREEERLRKASEGAKPYKVTNPIVIQTAATNKKLQVHQLPESNRRVIQVNRPKEVQETRYDLPVTQMEFEVMDAIRNNDVTIICGETGSGKSTQVPQLLYESGFTLGSSPKSTSKEGTDGTPKFMIGITQPRRVAAVSTAKRVCYEMGQGDGKSIKSTKRSKGNLVAYQTRYETAGLGENTGAKFMTDGILLQEIQSDLLLRKYSVIVLDECHERNLNCDILCGLIGLALPLRKKASEEPGSDIVPLKLVIMSATLRVDDFVGNQKLFPTTTPHVLKVPGRTFPVTIHHSKVTELDDYEDAAFQKVCKIHRKLPQGGILVFLTGKQEIVRMVNRLRKALGRRKKTTNETHFVGSNDVPVSRTDITYSSEGGLRDLDDDEIDGDMFQSKDDDYDDYAEDDEQLPLGTASSDDADRNGDNLPKDVIVLPLYSMLSAEEQAKVFAAEQEGHRLIVVSTNIAETSITIPGISYVVDTGREKCKNYDAKTGVASFDISWISKAAANQRAGRAGRTGPGHCYRLYSSSMFSRHMDEFALPEVLTRPLEDVVLAMKAMKISNVSKFPFPTPPAESLIESATRLLSNLGCVNLEEGKDLQDDGEVTHLGSAIATLPLGVRCGKMLLVAAHAGVLDYAIAVIAALSEKNPFLRGEELVEESKDQVDNDEANSSNDDGADAAKGEKRKAKWMHKSGDVYAVMLAIGAYTYAGKGAGGTSEKVACKRFCQENRLNPVIMERIQKIRVHLSRLVKTRMAGADGVAAKTGKIPHSMKPPNKLQERLLLQVIVSSFLDNVAMLAPIGTIPGSHPFSLRSAYLSCSSSLKEPLFIDRNSVLYSRDSRRLPNWVCYDYLVRKNLKDGTPIASMKNVTPVDPSWLGSLAKGSNLLTTGGPLPSPRPTYDPDRDQVMCSVETRFGNQKWEITPMKLPMYDLLRAPEAKNTVHYQPADSFRYFARFLLEGKVFKDLEQLKAFLNDDPSIMTSKTPVAKAGGSNLSTR</sequence>
<evidence type="ECO:0000259" key="9">
    <source>
        <dbReference type="PROSITE" id="PS51192"/>
    </source>
</evidence>
<dbReference type="Gene3D" id="1.20.120.1080">
    <property type="match status" value="1"/>
</dbReference>
<keyword evidence="3" id="KW-0547">Nucleotide-binding</keyword>
<evidence type="ECO:0000256" key="4">
    <source>
        <dbReference type="ARBA" id="ARBA00022801"/>
    </source>
</evidence>
<name>A0A9N8D4R7_9STRA</name>
<feature type="region of interest" description="Disordered" evidence="8">
    <location>
        <begin position="419"/>
        <end position="455"/>
    </location>
</feature>
<dbReference type="PANTHER" id="PTHR18934">
    <property type="entry name" value="ATP-DEPENDENT RNA HELICASE"/>
    <property type="match status" value="1"/>
</dbReference>